<evidence type="ECO:0000313" key="2">
    <source>
        <dbReference type="Proteomes" id="UP000324222"/>
    </source>
</evidence>
<keyword evidence="2" id="KW-1185">Reference proteome</keyword>
<accession>A0A5B7CV53</accession>
<organism evidence="1 2">
    <name type="scientific">Portunus trituberculatus</name>
    <name type="common">Swimming crab</name>
    <name type="synonym">Neptunus trituberculatus</name>
    <dbReference type="NCBI Taxonomy" id="210409"/>
    <lineage>
        <taxon>Eukaryota</taxon>
        <taxon>Metazoa</taxon>
        <taxon>Ecdysozoa</taxon>
        <taxon>Arthropoda</taxon>
        <taxon>Crustacea</taxon>
        <taxon>Multicrustacea</taxon>
        <taxon>Malacostraca</taxon>
        <taxon>Eumalacostraca</taxon>
        <taxon>Eucarida</taxon>
        <taxon>Decapoda</taxon>
        <taxon>Pleocyemata</taxon>
        <taxon>Brachyura</taxon>
        <taxon>Eubrachyura</taxon>
        <taxon>Portunoidea</taxon>
        <taxon>Portunidae</taxon>
        <taxon>Portuninae</taxon>
        <taxon>Portunus</taxon>
    </lineage>
</organism>
<evidence type="ECO:0000313" key="1">
    <source>
        <dbReference type="EMBL" id="MPC13662.1"/>
    </source>
</evidence>
<proteinExistence type="predicted"/>
<dbReference type="AlphaFoldDB" id="A0A5B7CV53"/>
<name>A0A5B7CV53_PORTR</name>
<reference evidence="1 2" key="1">
    <citation type="submission" date="2019-05" db="EMBL/GenBank/DDBJ databases">
        <title>Another draft genome of Portunus trituberculatus and its Hox gene families provides insights of decapod evolution.</title>
        <authorList>
            <person name="Jeong J.-H."/>
            <person name="Song I."/>
            <person name="Kim S."/>
            <person name="Choi T."/>
            <person name="Kim D."/>
            <person name="Ryu S."/>
            <person name="Kim W."/>
        </authorList>
    </citation>
    <scope>NUCLEOTIDE SEQUENCE [LARGE SCALE GENOMIC DNA]</scope>
    <source>
        <tissue evidence="1">Muscle</tissue>
    </source>
</reference>
<gene>
    <name evidence="1" type="ORF">E2C01_006403</name>
</gene>
<comment type="caution">
    <text evidence="1">The sequence shown here is derived from an EMBL/GenBank/DDBJ whole genome shotgun (WGS) entry which is preliminary data.</text>
</comment>
<protein>
    <submittedName>
        <fullName evidence="1">Uncharacterized protein</fullName>
    </submittedName>
</protein>
<dbReference type="EMBL" id="VSRR010000297">
    <property type="protein sequence ID" value="MPC13662.1"/>
    <property type="molecule type" value="Genomic_DNA"/>
</dbReference>
<dbReference type="Proteomes" id="UP000324222">
    <property type="component" value="Unassembled WGS sequence"/>
</dbReference>
<sequence>MSSPTAPAHTCPVWRFIIVTKHTELLPLPDCYLGHEGHEVVGAAKRVLPNAARRMRAHWVEVPKGN</sequence>